<dbReference type="InterPro" id="IPR029066">
    <property type="entry name" value="PLP-binding_barrel"/>
</dbReference>
<sequence length="327" mass="35161">MPLLFLRRKALRHNLALANELCRRTGAACMFVFKEAPLHAKLVSSLLEKSPVRRLGIVAWPGEAVSFPEGVSLHHVYAPSPQSTEQAAHCRCVYIDSLYAATMLHAACRGPLPEVRISLEVGDLRDGVLPEELPALCEAVHRLGLPLRGLSVNFACLTSHAPTTELLCFAATQLESVRNLCVEGGDISAGGTDVLELAEKGPLPPGIGEIRCGTGVMLGVYPLSGRPLPGGRQDTFRLEAHVMECRVKNGRIMALLDVGSFHTAPEKLIPPLPGMAFCGASSAYASFDVTDCPENIREGMSLSFGLEYHSLSRALISRALPMISEDS</sequence>
<dbReference type="RefSeq" id="WP_304121181.1">
    <property type="nucleotide sequence ID" value="NZ_DYZA01000065.1"/>
</dbReference>
<dbReference type="SUPFAM" id="SSF51419">
    <property type="entry name" value="PLP-binding barrel"/>
    <property type="match status" value="1"/>
</dbReference>
<evidence type="ECO:0000259" key="1">
    <source>
        <dbReference type="Pfam" id="PF01168"/>
    </source>
</evidence>
<name>A0A921AV87_9BACT</name>
<comment type="caution">
    <text evidence="2">The sequence shown here is derived from an EMBL/GenBank/DDBJ whole genome shotgun (WGS) entry which is preliminary data.</text>
</comment>
<evidence type="ECO:0000313" key="3">
    <source>
        <dbReference type="Proteomes" id="UP000698963"/>
    </source>
</evidence>
<evidence type="ECO:0000313" key="2">
    <source>
        <dbReference type="EMBL" id="HJD96686.1"/>
    </source>
</evidence>
<reference evidence="2" key="2">
    <citation type="submission" date="2021-09" db="EMBL/GenBank/DDBJ databases">
        <authorList>
            <person name="Gilroy R."/>
        </authorList>
    </citation>
    <scope>NUCLEOTIDE SEQUENCE</scope>
    <source>
        <strain evidence="2">ChiGjej2B2-19336</strain>
    </source>
</reference>
<dbReference type="Pfam" id="PF01168">
    <property type="entry name" value="Ala_racemase_N"/>
    <property type="match status" value="1"/>
</dbReference>
<reference evidence="2" key="1">
    <citation type="journal article" date="2021" name="PeerJ">
        <title>Extensive microbial diversity within the chicken gut microbiome revealed by metagenomics and culture.</title>
        <authorList>
            <person name="Gilroy R."/>
            <person name="Ravi A."/>
            <person name="Getino M."/>
            <person name="Pursley I."/>
            <person name="Horton D.L."/>
            <person name="Alikhan N.F."/>
            <person name="Baker D."/>
            <person name="Gharbi K."/>
            <person name="Hall N."/>
            <person name="Watson M."/>
            <person name="Adriaenssens E.M."/>
            <person name="Foster-Nyarko E."/>
            <person name="Jarju S."/>
            <person name="Secka A."/>
            <person name="Antonio M."/>
            <person name="Oren A."/>
            <person name="Chaudhuri R.R."/>
            <person name="La Ragione R."/>
            <person name="Hildebrand F."/>
            <person name="Pallen M.J."/>
        </authorList>
    </citation>
    <scope>NUCLEOTIDE SEQUENCE</scope>
    <source>
        <strain evidence="2">ChiGjej2B2-19336</strain>
    </source>
</reference>
<gene>
    <name evidence="2" type="ORF">K8W16_03450</name>
</gene>
<feature type="domain" description="Alanine racemase N-terminal" evidence="1">
    <location>
        <begin position="8"/>
        <end position="165"/>
    </location>
</feature>
<dbReference type="InterPro" id="IPR001608">
    <property type="entry name" value="Ala_racemase_N"/>
</dbReference>
<accession>A0A921AV87</accession>
<dbReference type="AlphaFoldDB" id="A0A921AV87"/>
<dbReference type="EMBL" id="DYZA01000065">
    <property type="protein sequence ID" value="HJD96686.1"/>
    <property type="molecule type" value="Genomic_DNA"/>
</dbReference>
<dbReference type="Gene3D" id="3.20.20.10">
    <property type="entry name" value="Alanine racemase"/>
    <property type="match status" value="1"/>
</dbReference>
<dbReference type="GO" id="GO:0008784">
    <property type="term" value="F:alanine racemase activity"/>
    <property type="evidence" value="ECO:0007669"/>
    <property type="project" value="UniProtKB-EC"/>
</dbReference>
<keyword evidence="2" id="KW-0413">Isomerase</keyword>
<proteinExistence type="predicted"/>
<dbReference type="Proteomes" id="UP000698963">
    <property type="component" value="Unassembled WGS sequence"/>
</dbReference>
<protein>
    <submittedName>
        <fullName evidence="2">Alanine racemase</fullName>
        <ecNumber evidence="2">5.1.1.1</ecNumber>
    </submittedName>
</protein>
<organism evidence="2 3">
    <name type="scientific">Mailhella massiliensis</name>
    <dbReference type="NCBI Taxonomy" id="1903261"/>
    <lineage>
        <taxon>Bacteria</taxon>
        <taxon>Pseudomonadati</taxon>
        <taxon>Thermodesulfobacteriota</taxon>
        <taxon>Desulfovibrionia</taxon>
        <taxon>Desulfovibrionales</taxon>
        <taxon>Desulfovibrionaceae</taxon>
        <taxon>Mailhella</taxon>
    </lineage>
</organism>
<dbReference type="EC" id="5.1.1.1" evidence="2"/>